<dbReference type="AlphaFoldDB" id="A0A432WZE0"/>
<keyword evidence="2" id="KW-0274">FAD</keyword>
<gene>
    <name evidence="7" type="ORF">CWE15_10120</name>
</gene>
<keyword evidence="4" id="KW-1133">Transmembrane helix</keyword>
<dbReference type="Proteomes" id="UP000286976">
    <property type="component" value="Unassembled WGS sequence"/>
</dbReference>
<dbReference type="InterPro" id="IPR039261">
    <property type="entry name" value="FNR_nucleotide-bd"/>
</dbReference>
<dbReference type="InterPro" id="IPR012675">
    <property type="entry name" value="Beta-grasp_dom_sf"/>
</dbReference>
<name>A0A432WZE0_9GAMM</name>
<keyword evidence="3 7" id="KW-0830">Ubiquinone</keyword>
<reference evidence="7 8" key="1">
    <citation type="journal article" date="2011" name="Front. Microbiol.">
        <title>Genomic signatures of strain selection and enhancement in Bacillus atrophaeus var. globigii, a historical biowarfare simulant.</title>
        <authorList>
            <person name="Gibbons H.S."/>
            <person name="Broomall S.M."/>
            <person name="McNew L.A."/>
            <person name="Daligault H."/>
            <person name="Chapman C."/>
            <person name="Bruce D."/>
            <person name="Karavis M."/>
            <person name="Krepps M."/>
            <person name="McGregor P.A."/>
            <person name="Hong C."/>
            <person name="Park K.H."/>
            <person name="Akmal A."/>
            <person name="Feldman A."/>
            <person name="Lin J.S."/>
            <person name="Chang W.E."/>
            <person name="Higgs B.W."/>
            <person name="Demirev P."/>
            <person name="Lindquist J."/>
            <person name="Liem A."/>
            <person name="Fochler E."/>
            <person name="Read T.D."/>
            <person name="Tapia R."/>
            <person name="Johnson S."/>
            <person name="Bishop-Lilly K.A."/>
            <person name="Detter C."/>
            <person name="Han C."/>
            <person name="Sozhamannan S."/>
            <person name="Rosenzweig C.N."/>
            <person name="Skowronski E.W."/>
        </authorList>
    </citation>
    <scope>NUCLEOTIDE SEQUENCE [LARGE SCALE GENOMIC DNA]</scope>
    <source>
        <strain evidence="7 8">AIT1</strain>
    </source>
</reference>
<dbReference type="SUPFAM" id="SSF54292">
    <property type="entry name" value="2Fe-2S ferredoxin-like"/>
    <property type="match status" value="1"/>
</dbReference>
<dbReference type="GO" id="GO:0051536">
    <property type="term" value="F:iron-sulfur cluster binding"/>
    <property type="evidence" value="ECO:0007669"/>
    <property type="project" value="InterPro"/>
</dbReference>
<feature type="transmembrane region" description="Helical" evidence="4">
    <location>
        <begin position="12"/>
        <end position="31"/>
    </location>
</feature>
<evidence type="ECO:0000256" key="3">
    <source>
        <dbReference type="ARBA" id="ARBA00023075"/>
    </source>
</evidence>
<sequence>MRFLKWLHRWTSLIIVLQLLLWTISGLYFAIVGNADMSGKQYRKDSVEVALSTTQFNISNLDLNVENITKVRSHVVVGLPQIEVHHGEGVSYFDGRTGQTWHTNSELAEAIANASYIGPGEVTAITAITASGELHGWEGQGYRINYNDDLNTRVYVDSTSGSVIEHRNTPWLLGDWMFKLHYMDYSGGRNFNHMLIIVAAAVSLWFALSGLILLLNLLFTGQMRVSFRKVPFEAIVGTERKQIRAPGHKTILQTLQQQNIPVASGCGGGGTCGLCTVKAVKDAPITAAERALLSEEQLAEGCRLACQHQVSKLASIEVDKLCVGKYQLKLVGSKFLTPMLKELRFKVEGDGIEFKAGQYMQFLVPKAKTSTRPHDVPEAFSTEWANINQATFSHGHVRRNYSMETVAGLSQELVFTVRYQPPTNGHKHPGAGSSYMCNMKVGEQIVAEGPYGDFNRIHGPERTLFFIGGGAGMAPLRALIQEELNEESPRQIEFYYGARNKQEIVYAEEFEALNSKGVVNFVPVLSDKKESCDWQGKEGFVHEAVLSYLSGKDLESYDFYVCGPPRMLAAALQMLEELGVEPSRIRYDDFGS</sequence>
<feature type="domain" description="2Fe-2S ferredoxin-type" evidence="5">
    <location>
        <begin position="228"/>
        <end position="322"/>
    </location>
</feature>
<evidence type="ECO:0000256" key="1">
    <source>
        <dbReference type="ARBA" id="ARBA00022630"/>
    </source>
</evidence>
<dbReference type="Gene3D" id="3.10.20.30">
    <property type="match status" value="1"/>
</dbReference>
<dbReference type="InterPro" id="IPR001433">
    <property type="entry name" value="OxRdtase_FAD/NAD-bd"/>
</dbReference>
<dbReference type="OrthoDB" id="9806195at2"/>
<evidence type="ECO:0000256" key="4">
    <source>
        <dbReference type="SAM" id="Phobius"/>
    </source>
</evidence>
<evidence type="ECO:0000313" key="7">
    <source>
        <dbReference type="EMBL" id="RUO39087.1"/>
    </source>
</evidence>
<dbReference type="RefSeq" id="WP_126757963.1">
    <property type="nucleotide sequence ID" value="NZ_PIPQ01000007.1"/>
</dbReference>
<dbReference type="Gene3D" id="3.40.50.80">
    <property type="entry name" value="Nucleotide-binding domain of ferredoxin-NADP reductase (FNR) module"/>
    <property type="match status" value="1"/>
</dbReference>
<dbReference type="GO" id="GO:0016491">
    <property type="term" value="F:oxidoreductase activity"/>
    <property type="evidence" value="ECO:0007669"/>
    <property type="project" value="InterPro"/>
</dbReference>
<organism evidence="7 8">
    <name type="scientific">Aliidiomarina taiwanensis</name>
    <dbReference type="NCBI Taxonomy" id="946228"/>
    <lineage>
        <taxon>Bacteria</taxon>
        <taxon>Pseudomonadati</taxon>
        <taxon>Pseudomonadota</taxon>
        <taxon>Gammaproteobacteria</taxon>
        <taxon>Alteromonadales</taxon>
        <taxon>Idiomarinaceae</taxon>
        <taxon>Aliidiomarina</taxon>
    </lineage>
</organism>
<dbReference type="InterPro" id="IPR017927">
    <property type="entry name" value="FAD-bd_FR_type"/>
</dbReference>
<evidence type="ECO:0000259" key="5">
    <source>
        <dbReference type="PROSITE" id="PS51085"/>
    </source>
</evidence>
<dbReference type="InterPro" id="IPR017938">
    <property type="entry name" value="Riboflavin_synthase-like_b-brl"/>
</dbReference>
<dbReference type="PRINTS" id="PR00371">
    <property type="entry name" value="FPNCR"/>
</dbReference>
<comment type="caution">
    <text evidence="7">The sequence shown here is derived from an EMBL/GenBank/DDBJ whole genome shotgun (WGS) entry which is preliminary data.</text>
</comment>
<dbReference type="PROSITE" id="PS51085">
    <property type="entry name" value="2FE2S_FER_2"/>
    <property type="match status" value="1"/>
</dbReference>
<evidence type="ECO:0000259" key="6">
    <source>
        <dbReference type="PROSITE" id="PS51384"/>
    </source>
</evidence>
<dbReference type="SUPFAM" id="SSF52343">
    <property type="entry name" value="Ferredoxin reductase-like, C-terminal NADP-linked domain"/>
    <property type="match status" value="1"/>
</dbReference>
<dbReference type="InterPro" id="IPR001709">
    <property type="entry name" value="Flavoprot_Pyr_Nucl_cyt_Rdtase"/>
</dbReference>
<evidence type="ECO:0000256" key="2">
    <source>
        <dbReference type="ARBA" id="ARBA00022827"/>
    </source>
</evidence>
<proteinExistence type="predicted"/>
<dbReference type="InterPro" id="IPR001041">
    <property type="entry name" value="2Fe-2S_ferredoxin-type"/>
</dbReference>
<dbReference type="Pfam" id="PF00175">
    <property type="entry name" value="NAD_binding_1"/>
    <property type="match status" value="1"/>
</dbReference>
<keyword evidence="8" id="KW-1185">Reference proteome</keyword>
<keyword evidence="1" id="KW-0285">Flavoprotein</keyword>
<protein>
    <submittedName>
        <fullName evidence="7">NADH:ubiquinone oxidoreductase</fullName>
    </submittedName>
</protein>
<evidence type="ECO:0000313" key="8">
    <source>
        <dbReference type="Proteomes" id="UP000286976"/>
    </source>
</evidence>
<dbReference type="SUPFAM" id="SSF63380">
    <property type="entry name" value="Riboflavin synthase domain-like"/>
    <property type="match status" value="1"/>
</dbReference>
<dbReference type="InterPro" id="IPR036010">
    <property type="entry name" value="2Fe-2S_ferredoxin-like_sf"/>
</dbReference>
<keyword evidence="4" id="KW-0812">Transmembrane</keyword>
<dbReference type="PROSITE" id="PS51384">
    <property type="entry name" value="FAD_FR"/>
    <property type="match status" value="1"/>
</dbReference>
<keyword evidence="4" id="KW-0472">Membrane</keyword>
<feature type="domain" description="FAD-binding FR-type" evidence="6">
    <location>
        <begin position="323"/>
        <end position="457"/>
    </location>
</feature>
<dbReference type="PANTHER" id="PTHR43644">
    <property type="entry name" value="NA(+)-TRANSLOCATING NADH-QUINONE REDUCTASE SUBUNIT"/>
    <property type="match status" value="1"/>
</dbReference>
<dbReference type="EMBL" id="PIPQ01000007">
    <property type="protein sequence ID" value="RUO39087.1"/>
    <property type="molecule type" value="Genomic_DNA"/>
</dbReference>
<dbReference type="Gene3D" id="2.40.30.10">
    <property type="entry name" value="Translation factors"/>
    <property type="match status" value="1"/>
</dbReference>
<dbReference type="PANTHER" id="PTHR43644:SF1">
    <property type="entry name" value="NAD(P)H-FLAVIN REDUCTASE"/>
    <property type="match status" value="1"/>
</dbReference>
<feature type="transmembrane region" description="Helical" evidence="4">
    <location>
        <begin position="194"/>
        <end position="219"/>
    </location>
</feature>
<dbReference type="Pfam" id="PF00111">
    <property type="entry name" value="Fer2"/>
    <property type="match status" value="1"/>
</dbReference>
<accession>A0A432WZE0</accession>